<dbReference type="InterPro" id="IPR011051">
    <property type="entry name" value="RmlC_Cupin_sf"/>
</dbReference>
<name>A0ABS9ECQ0_9FLAO</name>
<comment type="similarity">
    <text evidence="5">Belongs to the dTDP-4-dehydrorhamnose 3,5-epimerase family.</text>
</comment>
<evidence type="ECO:0000313" key="6">
    <source>
        <dbReference type="EMBL" id="MCF4100655.1"/>
    </source>
</evidence>
<gene>
    <name evidence="6" type="primary">rfbC</name>
    <name evidence="6" type="ORF">L1I30_03150</name>
</gene>
<keyword evidence="5 6" id="KW-0413">Isomerase</keyword>
<dbReference type="NCBIfam" id="TIGR01221">
    <property type="entry name" value="rmlC"/>
    <property type="match status" value="1"/>
</dbReference>
<dbReference type="PANTHER" id="PTHR21047">
    <property type="entry name" value="DTDP-6-DEOXY-D-GLUCOSE-3,5 EPIMERASE"/>
    <property type="match status" value="1"/>
</dbReference>
<protein>
    <recommendedName>
        <fullName evidence="4 5">dTDP-4-dehydrorhamnose 3,5-epimerase</fullName>
        <ecNumber evidence="3 5">5.1.3.13</ecNumber>
    </recommendedName>
    <alternativeName>
        <fullName evidence="5">Thymidine diphospho-4-keto-rhamnose 3,5-epimerase</fullName>
    </alternativeName>
</protein>
<dbReference type="Proteomes" id="UP001179363">
    <property type="component" value="Unassembled WGS sequence"/>
</dbReference>
<evidence type="ECO:0000256" key="1">
    <source>
        <dbReference type="ARBA" id="ARBA00001298"/>
    </source>
</evidence>
<organism evidence="6 7">
    <name type="scientific">Gillisia lutea</name>
    <dbReference type="NCBI Taxonomy" id="2909668"/>
    <lineage>
        <taxon>Bacteria</taxon>
        <taxon>Pseudomonadati</taxon>
        <taxon>Bacteroidota</taxon>
        <taxon>Flavobacteriia</taxon>
        <taxon>Flavobacteriales</taxon>
        <taxon>Flavobacteriaceae</taxon>
        <taxon>Gillisia</taxon>
    </lineage>
</organism>
<sequence length="181" mass="20998">MQFEETPLKDCFLITPQVFEDHRGIFLETYHKKKFFEATGIDVEFVQDNQSVSRRGVLRGLHFQRGEFAQAKLVRVIYGEVMDVVVDLRPESPTFKKSHHLILNDKDHQQLYIPQGFAHGFLTLSETSVFSYKCDRFYKPGEESGIIYNDPDLAIAWGMKEEEFILSEKDKILPTLKASFS</sequence>
<comment type="subunit">
    <text evidence="5">Homodimer.</text>
</comment>
<evidence type="ECO:0000256" key="4">
    <source>
        <dbReference type="ARBA" id="ARBA00019595"/>
    </source>
</evidence>
<dbReference type="InterPro" id="IPR000888">
    <property type="entry name" value="RmlC-like"/>
</dbReference>
<comment type="pathway">
    <text evidence="5">Carbohydrate biosynthesis; dTDP-L-rhamnose biosynthesis.</text>
</comment>
<accession>A0ABS9ECQ0</accession>
<reference evidence="6" key="1">
    <citation type="submission" date="2022-01" db="EMBL/GenBank/DDBJ databases">
        <title>Gillisia lutea sp. nov., isolated from marine plastic residues from the Malvarosa beach (Valencia, Spain).</title>
        <authorList>
            <person name="Vidal-Verdu A."/>
            <person name="Molina-Menor E."/>
            <person name="Satari L."/>
            <person name="Pascual J."/>
            <person name="Pereto J."/>
            <person name="Porcar M."/>
        </authorList>
    </citation>
    <scope>NUCLEOTIDE SEQUENCE</scope>
    <source>
        <strain evidence="6">M10.2A</strain>
    </source>
</reference>
<dbReference type="InterPro" id="IPR014710">
    <property type="entry name" value="RmlC-like_jellyroll"/>
</dbReference>
<evidence type="ECO:0000313" key="7">
    <source>
        <dbReference type="Proteomes" id="UP001179363"/>
    </source>
</evidence>
<comment type="caution">
    <text evidence="6">The sequence shown here is derived from an EMBL/GenBank/DDBJ whole genome shotgun (WGS) entry which is preliminary data.</text>
</comment>
<dbReference type="RefSeq" id="WP_236132794.1">
    <property type="nucleotide sequence ID" value="NZ_JAKGTH010000006.1"/>
</dbReference>
<dbReference type="PANTHER" id="PTHR21047:SF2">
    <property type="entry name" value="THYMIDINE DIPHOSPHO-4-KETO-RHAMNOSE 3,5-EPIMERASE"/>
    <property type="match status" value="1"/>
</dbReference>
<dbReference type="Pfam" id="PF00908">
    <property type="entry name" value="dTDP_sugar_isom"/>
    <property type="match status" value="1"/>
</dbReference>
<dbReference type="Gene3D" id="2.60.120.10">
    <property type="entry name" value="Jelly Rolls"/>
    <property type="match status" value="1"/>
</dbReference>
<dbReference type="EMBL" id="JAKGTH010000006">
    <property type="protein sequence ID" value="MCF4100655.1"/>
    <property type="molecule type" value="Genomic_DNA"/>
</dbReference>
<evidence type="ECO:0000256" key="2">
    <source>
        <dbReference type="ARBA" id="ARBA00001997"/>
    </source>
</evidence>
<dbReference type="CDD" id="cd00438">
    <property type="entry name" value="cupin_RmlC"/>
    <property type="match status" value="1"/>
</dbReference>
<keyword evidence="7" id="KW-1185">Reference proteome</keyword>
<comment type="catalytic activity">
    <reaction evidence="1 5">
        <text>dTDP-4-dehydro-6-deoxy-alpha-D-glucose = dTDP-4-dehydro-beta-L-rhamnose</text>
        <dbReference type="Rhea" id="RHEA:16969"/>
        <dbReference type="ChEBI" id="CHEBI:57649"/>
        <dbReference type="ChEBI" id="CHEBI:62830"/>
        <dbReference type="EC" id="5.1.3.13"/>
    </reaction>
</comment>
<dbReference type="EC" id="5.1.3.13" evidence="3 5"/>
<proteinExistence type="inferred from homology"/>
<comment type="function">
    <text evidence="2 5">Catalyzes the epimerization of the C3' and C5'positions of dTDP-6-deoxy-D-xylo-4-hexulose, forming dTDP-6-deoxy-L-lyxo-4-hexulose.</text>
</comment>
<dbReference type="SUPFAM" id="SSF51182">
    <property type="entry name" value="RmlC-like cupins"/>
    <property type="match status" value="1"/>
</dbReference>
<dbReference type="GO" id="GO:0008830">
    <property type="term" value="F:dTDP-4-dehydrorhamnose 3,5-epimerase activity"/>
    <property type="evidence" value="ECO:0007669"/>
    <property type="project" value="UniProtKB-EC"/>
</dbReference>
<evidence type="ECO:0000256" key="3">
    <source>
        <dbReference type="ARBA" id="ARBA00012098"/>
    </source>
</evidence>
<evidence type="ECO:0000256" key="5">
    <source>
        <dbReference type="RuleBase" id="RU364069"/>
    </source>
</evidence>